<evidence type="ECO:0000313" key="1">
    <source>
        <dbReference type="EMBL" id="CAB5369452.1"/>
    </source>
</evidence>
<evidence type="ECO:0000313" key="2">
    <source>
        <dbReference type="Proteomes" id="UP000684084"/>
    </source>
</evidence>
<protein>
    <submittedName>
        <fullName evidence="1">Uncharacterized protein</fullName>
    </submittedName>
</protein>
<dbReference type="OrthoDB" id="2376561at2759"/>
<comment type="caution">
    <text evidence="1">The sequence shown here is derived from an EMBL/GenBank/DDBJ whole genome shotgun (WGS) entry which is preliminary data.</text>
</comment>
<dbReference type="EMBL" id="CAGKOT010000026">
    <property type="protein sequence ID" value="CAB5369452.1"/>
    <property type="molecule type" value="Genomic_DNA"/>
</dbReference>
<dbReference type="VEuPathDB" id="FungiDB:RhiirFUN_016571"/>
<proteinExistence type="predicted"/>
<dbReference type="AlphaFoldDB" id="A0A916EBF9"/>
<gene>
    <name evidence="1" type="ORF">CHRIB12_LOCUS12194</name>
</gene>
<organism evidence="1 2">
    <name type="scientific">Rhizophagus irregularis</name>
    <dbReference type="NCBI Taxonomy" id="588596"/>
    <lineage>
        <taxon>Eukaryota</taxon>
        <taxon>Fungi</taxon>
        <taxon>Fungi incertae sedis</taxon>
        <taxon>Mucoromycota</taxon>
        <taxon>Glomeromycotina</taxon>
        <taxon>Glomeromycetes</taxon>
        <taxon>Glomerales</taxon>
        <taxon>Glomeraceae</taxon>
        <taxon>Rhizophagus</taxon>
    </lineage>
</organism>
<name>A0A916EBF9_9GLOM</name>
<dbReference type="Proteomes" id="UP000684084">
    <property type="component" value="Unassembled WGS sequence"/>
</dbReference>
<accession>A0A916EBF9</accession>
<sequence>MIPLRIQKMTRTFLSGKLKSFVEKHDEKRNYDHMEDSQGYTFNVSFDEYTTVVNAVKSIQQDNESAYTDPLW</sequence>
<reference evidence="1" key="1">
    <citation type="submission" date="2020-05" db="EMBL/GenBank/DDBJ databases">
        <authorList>
            <person name="Rincon C."/>
            <person name="Sanders R I."/>
            <person name="Robbins C."/>
            <person name="Chaturvedi A."/>
        </authorList>
    </citation>
    <scope>NUCLEOTIDE SEQUENCE</scope>
    <source>
        <strain evidence="1">CHB12</strain>
    </source>
</reference>